<protein>
    <submittedName>
        <fullName evidence="3">XRE family transcriptional regulator</fullName>
    </submittedName>
</protein>
<dbReference type="InterPro" id="IPR050807">
    <property type="entry name" value="TransReg_Diox_bact_type"/>
</dbReference>
<evidence type="ECO:0000259" key="2">
    <source>
        <dbReference type="PROSITE" id="PS50943"/>
    </source>
</evidence>
<keyword evidence="1" id="KW-0238">DNA-binding</keyword>
<reference evidence="3 4" key="1">
    <citation type="submission" date="2018-07" db="EMBL/GenBank/DDBJ databases">
        <title>Genomic Encyclopedia of Archaeal and Bacterial Type Strains, Phase II (KMG-II): from individual species to whole genera.</title>
        <authorList>
            <person name="Goeker M."/>
        </authorList>
    </citation>
    <scope>NUCLEOTIDE SEQUENCE [LARGE SCALE GENOMIC DNA]</scope>
    <source>
        <strain evidence="3 4">DSM 25795</strain>
    </source>
</reference>
<dbReference type="GO" id="GO:0005829">
    <property type="term" value="C:cytosol"/>
    <property type="evidence" value="ECO:0007669"/>
    <property type="project" value="TreeGrafter"/>
</dbReference>
<dbReference type="PROSITE" id="PS50943">
    <property type="entry name" value="HTH_CROC1"/>
    <property type="match status" value="1"/>
</dbReference>
<dbReference type="InterPro" id="IPR010982">
    <property type="entry name" value="Lambda_DNA-bd_dom_sf"/>
</dbReference>
<sequence>MFIIKLCIQILNMEGAILLEISKRIKQYRIEKSYTVQELADLSDVSKGMISQIENGRSIPSLSVLLGIVSALQVNLSDFFKDISPEEEMILIKRKGDYEHFQKEGSNGFSYERFLTRSIKNSTVDIVFLTLEPGSFREQVSTDAFEYKYILSGEVDYTIGSENYNLKEGDSLFFDGRIMHVPINKGKKPARMLIIYFFDN</sequence>
<dbReference type="SUPFAM" id="SSF47413">
    <property type="entry name" value="lambda repressor-like DNA-binding domains"/>
    <property type="match status" value="1"/>
</dbReference>
<name>A0A3D9FSP3_9FLAO</name>
<dbReference type="CDD" id="cd02209">
    <property type="entry name" value="cupin_XRE_C"/>
    <property type="match status" value="1"/>
</dbReference>
<dbReference type="InterPro" id="IPR013096">
    <property type="entry name" value="Cupin_2"/>
</dbReference>
<accession>A0A3D9FSP3</accession>
<dbReference type="Gene3D" id="2.60.120.10">
    <property type="entry name" value="Jelly Rolls"/>
    <property type="match status" value="1"/>
</dbReference>
<dbReference type="SUPFAM" id="SSF51182">
    <property type="entry name" value="RmlC-like cupins"/>
    <property type="match status" value="1"/>
</dbReference>
<dbReference type="Proteomes" id="UP000257004">
    <property type="component" value="Unassembled WGS sequence"/>
</dbReference>
<dbReference type="PANTHER" id="PTHR46797">
    <property type="entry name" value="HTH-TYPE TRANSCRIPTIONAL REGULATOR"/>
    <property type="match status" value="1"/>
</dbReference>
<dbReference type="InterPro" id="IPR014710">
    <property type="entry name" value="RmlC-like_jellyroll"/>
</dbReference>
<keyword evidence="4" id="KW-1185">Reference proteome</keyword>
<dbReference type="GO" id="GO:0003700">
    <property type="term" value="F:DNA-binding transcription factor activity"/>
    <property type="evidence" value="ECO:0007669"/>
    <property type="project" value="TreeGrafter"/>
</dbReference>
<dbReference type="CDD" id="cd00093">
    <property type="entry name" value="HTH_XRE"/>
    <property type="match status" value="1"/>
</dbReference>
<organism evidence="3 4">
    <name type="scientific">Flavobacterium cutihirudinis</name>
    <dbReference type="NCBI Taxonomy" id="1265740"/>
    <lineage>
        <taxon>Bacteria</taxon>
        <taxon>Pseudomonadati</taxon>
        <taxon>Bacteroidota</taxon>
        <taxon>Flavobacteriia</taxon>
        <taxon>Flavobacteriales</taxon>
        <taxon>Flavobacteriaceae</taxon>
        <taxon>Flavobacterium</taxon>
    </lineage>
</organism>
<dbReference type="SMART" id="SM00530">
    <property type="entry name" value="HTH_XRE"/>
    <property type="match status" value="1"/>
</dbReference>
<dbReference type="Pfam" id="PF07883">
    <property type="entry name" value="Cupin_2"/>
    <property type="match status" value="1"/>
</dbReference>
<dbReference type="Pfam" id="PF01381">
    <property type="entry name" value="HTH_3"/>
    <property type="match status" value="1"/>
</dbReference>
<evidence type="ECO:0000313" key="4">
    <source>
        <dbReference type="Proteomes" id="UP000257004"/>
    </source>
</evidence>
<dbReference type="Gene3D" id="1.10.260.40">
    <property type="entry name" value="lambda repressor-like DNA-binding domains"/>
    <property type="match status" value="1"/>
</dbReference>
<dbReference type="GO" id="GO:0003677">
    <property type="term" value="F:DNA binding"/>
    <property type="evidence" value="ECO:0007669"/>
    <property type="project" value="UniProtKB-KW"/>
</dbReference>
<comment type="caution">
    <text evidence="3">The sequence shown here is derived from an EMBL/GenBank/DDBJ whole genome shotgun (WGS) entry which is preliminary data.</text>
</comment>
<proteinExistence type="predicted"/>
<dbReference type="PANTHER" id="PTHR46797:SF1">
    <property type="entry name" value="METHYLPHOSPHONATE SYNTHASE"/>
    <property type="match status" value="1"/>
</dbReference>
<evidence type="ECO:0000256" key="1">
    <source>
        <dbReference type="ARBA" id="ARBA00023125"/>
    </source>
</evidence>
<dbReference type="EMBL" id="QRDQ01000009">
    <property type="protein sequence ID" value="RED23642.1"/>
    <property type="molecule type" value="Genomic_DNA"/>
</dbReference>
<dbReference type="AlphaFoldDB" id="A0A3D9FSP3"/>
<evidence type="ECO:0000313" key="3">
    <source>
        <dbReference type="EMBL" id="RED23642.1"/>
    </source>
</evidence>
<gene>
    <name evidence="3" type="ORF">BD847_2705</name>
</gene>
<feature type="domain" description="HTH cro/C1-type" evidence="2">
    <location>
        <begin position="25"/>
        <end position="79"/>
    </location>
</feature>
<dbReference type="InterPro" id="IPR011051">
    <property type="entry name" value="RmlC_Cupin_sf"/>
</dbReference>
<dbReference type="InterPro" id="IPR001387">
    <property type="entry name" value="Cro/C1-type_HTH"/>
</dbReference>